<dbReference type="Pfam" id="PF00134">
    <property type="entry name" value="Cyclin_N"/>
    <property type="match status" value="1"/>
</dbReference>
<evidence type="ECO:0000256" key="2">
    <source>
        <dbReference type="ARBA" id="ARBA00023127"/>
    </source>
</evidence>
<evidence type="ECO:0000256" key="3">
    <source>
        <dbReference type="ARBA" id="ARBA00023306"/>
    </source>
</evidence>
<name>A0A0K9P6J4_ZOSMR</name>
<comment type="caution">
    <text evidence="8">The sequence shown here is derived from an EMBL/GenBank/DDBJ whole genome shotgun (WGS) entry which is preliminary data.</text>
</comment>
<protein>
    <submittedName>
        <fullName evidence="8">Cyclin-T1-3</fullName>
    </submittedName>
</protein>
<feature type="region of interest" description="Disordered" evidence="6">
    <location>
        <begin position="356"/>
        <end position="396"/>
    </location>
</feature>
<keyword evidence="1" id="KW-0132">Cell division</keyword>
<dbReference type="CDD" id="cd20587">
    <property type="entry name" value="CYCLIN_AcCycT_rpt1"/>
    <property type="match status" value="1"/>
</dbReference>
<dbReference type="PANTHER" id="PTHR10026">
    <property type="entry name" value="CYCLIN"/>
    <property type="match status" value="1"/>
</dbReference>
<dbReference type="OrthoDB" id="10264655at2759"/>
<dbReference type="SUPFAM" id="SSF47954">
    <property type="entry name" value="Cyclin-like"/>
    <property type="match status" value="2"/>
</dbReference>
<dbReference type="GO" id="GO:0032786">
    <property type="term" value="P:positive regulation of DNA-templated transcription, elongation"/>
    <property type="evidence" value="ECO:0000318"/>
    <property type="project" value="GO_Central"/>
</dbReference>
<dbReference type="STRING" id="29655.A0A0K9P6J4"/>
<evidence type="ECO:0000256" key="5">
    <source>
        <dbReference type="RuleBase" id="RU000383"/>
    </source>
</evidence>
<feature type="compositionally biased region" description="Basic and acidic residues" evidence="6">
    <location>
        <begin position="356"/>
        <end position="386"/>
    </location>
</feature>
<feature type="compositionally biased region" description="Basic and acidic residues" evidence="6">
    <location>
        <begin position="452"/>
        <end position="464"/>
    </location>
</feature>
<proteinExistence type="inferred from homology"/>
<dbReference type="InterPro" id="IPR006671">
    <property type="entry name" value="Cyclin_N"/>
</dbReference>
<feature type="region of interest" description="Disordered" evidence="6">
    <location>
        <begin position="432"/>
        <end position="492"/>
    </location>
</feature>
<reference evidence="9" key="1">
    <citation type="journal article" date="2016" name="Nature">
        <title>The genome of the seagrass Zostera marina reveals angiosperm adaptation to the sea.</title>
        <authorList>
            <person name="Olsen J.L."/>
            <person name="Rouze P."/>
            <person name="Verhelst B."/>
            <person name="Lin Y.-C."/>
            <person name="Bayer T."/>
            <person name="Collen J."/>
            <person name="Dattolo E."/>
            <person name="De Paoli E."/>
            <person name="Dittami S."/>
            <person name="Maumus F."/>
            <person name="Michel G."/>
            <person name="Kersting A."/>
            <person name="Lauritano C."/>
            <person name="Lohaus R."/>
            <person name="Toepel M."/>
            <person name="Tonon T."/>
            <person name="Vanneste K."/>
            <person name="Amirebrahimi M."/>
            <person name="Brakel J."/>
            <person name="Bostroem C."/>
            <person name="Chovatia M."/>
            <person name="Grimwood J."/>
            <person name="Jenkins J.W."/>
            <person name="Jueterbock A."/>
            <person name="Mraz A."/>
            <person name="Stam W.T."/>
            <person name="Tice H."/>
            <person name="Bornberg-Bauer E."/>
            <person name="Green P.J."/>
            <person name="Pearson G.A."/>
            <person name="Procaccini G."/>
            <person name="Duarte C.M."/>
            <person name="Schmutz J."/>
            <person name="Reusch T.B.H."/>
            <person name="Van de Peer Y."/>
        </authorList>
    </citation>
    <scope>NUCLEOTIDE SEQUENCE [LARGE SCALE GENOMIC DNA]</scope>
    <source>
        <strain evidence="9">cv. Finnish</strain>
    </source>
</reference>
<dbReference type="GO" id="GO:0061575">
    <property type="term" value="F:cyclin-dependent protein serine/threonine kinase activator activity"/>
    <property type="evidence" value="ECO:0000318"/>
    <property type="project" value="GO_Central"/>
</dbReference>
<dbReference type="FunFam" id="1.10.472.10:FF:000026">
    <property type="entry name" value="Cyclin-T1-5 like"/>
    <property type="match status" value="1"/>
</dbReference>
<evidence type="ECO:0000256" key="6">
    <source>
        <dbReference type="SAM" id="MobiDB-lite"/>
    </source>
</evidence>
<evidence type="ECO:0000313" key="8">
    <source>
        <dbReference type="EMBL" id="KMZ64609.1"/>
    </source>
</evidence>
<keyword evidence="2 5" id="KW-0195">Cyclin</keyword>
<dbReference type="GO" id="GO:0005634">
    <property type="term" value="C:nucleus"/>
    <property type="evidence" value="ECO:0000318"/>
    <property type="project" value="GO_Central"/>
</dbReference>
<dbReference type="Pfam" id="PF21797">
    <property type="entry name" value="CycT2-like_C"/>
    <property type="match status" value="1"/>
</dbReference>
<dbReference type="EMBL" id="LFYR01001125">
    <property type="protein sequence ID" value="KMZ64609.1"/>
    <property type="molecule type" value="Genomic_DNA"/>
</dbReference>
<feature type="compositionally biased region" description="Basic and acidic residues" evidence="6">
    <location>
        <begin position="479"/>
        <end position="492"/>
    </location>
</feature>
<dbReference type="Proteomes" id="UP000036987">
    <property type="component" value="Unassembled WGS sequence"/>
</dbReference>
<gene>
    <name evidence="8" type="ORF">ZOSMA_35G00660</name>
</gene>
<dbReference type="GO" id="GO:0045944">
    <property type="term" value="P:positive regulation of transcription by RNA polymerase II"/>
    <property type="evidence" value="ECO:0000318"/>
    <property type="project" value="GO_Central"/>
</dbReference>
<feature type="domain" description="Cyclin-like" evidence="7">
    <location>
        <begin position="56"/>
        <end position="158"/>
    </location>
</feature>
<sequence length="492" mass="56463">MADSGTHSSSIDRVEGDTNPRALWYFSRREIEENSPSRRDGIDLKKETYLRRSFCSFLQILGMKLKVPQVTIASAIIFCHRFFLRQSHAKNDRKTVATACMFLAGKVEETPRPLNDVIVVSYEIIHKKYDDASQRIKQKEVYEQQRERLLLAEKVLLVTIGFDFNVHHPYKPLVDAIKKFKVAQNALAQVSWNFVNDGLRTSLCLQFKPYHIAAGAIFLAAKFLNVKLPSDGERIWWQEFDVTPRQLEEIGNQMLELYEQNQAPSFNVNATEAEGNSTTSSYVHRSSAKPYGLFDEPTAPKGIPLKAAVTKTNSSWSATDHSHISTLHPTHKFFQNEVHSNYTSRENHWHRGSEIQVEHPMVSEKDQNEETKESNSSRDEAPKGRDSPPMLKRRKIVDNDSKKIFSMVNGVDLELEAGEVLHEKSGWSKYLNEQESHNQAESETTEEGELSFDNHDYETFEHGNRERKKSSPPLPVINRQDHLENKSYETTL</sequence>
<dbReference type="AlphaFoldDB" id="A0A0K9P6J4"/>
<feature type="domain" description="Cyclin-like" evidence="7">
    <location>
        <begin position="171"/>
        <end position="259"/>
    </location>
</feature>
<dbReference type="InterPro" id="IPR013763">
    <property type="entry name" value="Cyclin-like_dom"/>
</dbReference>
<evidence type="ECO:0000313" key="9">
    <source>
        <dbReference type="Proteomes" id="UP000036987"/>
    </source>
</evidence>
<dbReference type="CDD" id="cd20588">
    <property type="entry name" value="CYCLIN_AcCycT_rpt2"/>
    <property type="match status" value="1"/>
</dbReference>
<dbReference type="InterPro" id="IPR036915">
    <property type="entry name" value="Cyclin-like_sf"/>
</dbReference>
<dbReference type="InterPro" id="IPR043198">
    <property type="entry name" value="Cyclin/Ssn8"/>
</dbReference>
<evidence type="ECO:0000256" key="1">
    <source>
        <dbReference type="ARBA" id="ARBA00022618"/>
    </source>
</evidence>
<dbReference type="GO" id="GO:0051301">
    <property type="term" value="P:cell division"/>
    <property type="evidence" value="ECO:0007669"/>
    <property type="project" value="UniProtKB-KW"/>
</dbReference>
<keyword evidence="3" id="KW-0131">Cell cycle</keyword>
<accession>A0A0K9P6J4</accession>
<dbReference type="SMART" id="SM00385">
    <property type="entry name" value="CYCLIN"/>
    <property type="match status" value="2"/>
</dbReference>
<organism evidence="8 9">
    <name type="scientific">Zostera marina</name>
    <name type="common">Eelgrass</name>
    <dbReference type="NCBI Taxonomy" id="29655"/>
    <lineage>
        <taxon>Eukaryota</taxon>
        <taxon>Viridiplantae</taxon>
        <taxon>Streptophyta</taxon>
        <taxon>Embryophyta</taxon>
        <taxon>Tracheophyta</taxon>
        <taxon>Spermatophyta</taxon>
        <taxon>Magnoliopsida</taxon>
        <taxon>Liliopsida</taxon>
        <taxon>Zosteraceae</taxon>
        <taxon>Zostera</taxon>
    </lineage>
</organism>
<dbReference type="Gene3D" id="1.10.472.10">
    <property type="entry name" value="Cyclin-like"/>
    <property type="match status" value="2"/>
</dbReference>
<dbReference type="FunFam" id="1.10.472.10:FF:000028">
    <property type="entry name" value="Cyclin-T1-5 like"/>
    <property type="match status" value="1"/>
</dbReference>
<keyword evidence="9" id="KW-1185">Reference proteome</keyword>
<evidence type="ECO:0000256" key="4">
    <source>
        <dbReference type="ARBA" id="ARBA00061204"/>
    </source>
</evidence>
<comment type="similarity">
    <text evidence="4">Belongs to the cyclin family. Cyclin T subfamily.</text>
</comment>
<dbReference type="GO" id="GO:0008024">
    <property type="term" value="C:cyclin/CDK positive transcription elongation factor complex"/>
    <property type="evidence" value="ECO:0000318"/>
    <property type="project" value="GO_Central"/>
</dbReference>
<evidence type="ECO:0000259" key="7">
    <source>
        <dbReference type="SMART" id="SM00385"/>
    </source>
</evidence>